<accession>A0A5J4U4H0</accession>
<dbReference type="AlphaFoldDB" id="A0A5J4U4H0"/>
<proteinExistence type="predicted"/>
<gene>
    <name evidence="1" type="ORF">EZS28_039254</name>
</gene>
<protein>
    <submittedName>
        <fullName evidence="1">Uncharacterized protein</fullName>
    </submittedName>
</protein>
<evidence type="ECO:0000313" key="2">
    <source>
        <dbReference type="Proteomes" id="UP000324800"/>
    </source>
</evidence>
<dbReference type="Proteomes" id="UP000324800">
    <property type="component" value="Unassembled WGS sequence"/>
</dbReference>
<comment type="caution">
    <text evidence="1">The sequence shown here is derived from an EMBL/GenBank/DDBJ whole genome shotgun (WGS) entry which is preliminary data.</text>
</comment>
<dbReference type="EMBL" id="SNRW01020691">
    <property type="protein sequence ID" value="KAA6365218.1"/>
    <property type="molecule type" value="Genomic_DNA"/>
</dbReference>
<evidence type="ECO:0000313" key="1">
    <source>
        <dbReference type="EMBL" id="KAA6365218.1"/>
    </source>
</evidence>
<organism evidence="1 2">
    <name type="scientific">Streblomastix strix</name>
    <dbReference type="NCBI Taxonomy" id="222440"/>
    <lineage>
        <taxon>Eukaryota</taxon>
        <taxon>Metamonada</taxon>
        <taxon>Preaxostyla</taxon>
        <taxon>Oxymonadida</taxon>
        <taxon>Streblomastigidae</taxon>
        <taxon>Streblomastix</taxon>
    </lineage>
</organism>
<reference evidence="1 2" key="1">
    <citation type="submission" date="2019-03" db="EMBL/GenBank/DDBJ databases">
        <title>Single cell metagenomics reveals metabolic interactions within the superorganism composed of flagellate Streblomastix strix and complex community of Bacteroidetes bacteria on its surface.</title>
        <authorList>
            <person name="Treitli S.C."/>
            <person name="Kolisko M."/>
            <person name="Husnik F."/>
            <person name="Keeling P."/>
            <person name="Hampl V."/>
        </authorList>
    </citation>
    <scope>NUCLEOTIDE SEQUENCE [LARGE SCALE GENOMIC DNA]</scope>
    <source>
        <strain evidence="1">ST1C</strain>
    </source>
</reference>
<feature type="non-terminal residue" evidence="1">
    <location>
        <position position="1"/>
    </location>
</feature>
<sequence length="21" mass="2197">DLGGFYAGAGDEEVQITLDVK</sequence>
<name>A0A5J4U4H0_9EUKA</name>